<dbReference type="EC" id="3.1.4.52" evidence="3"/>
<feature type="domain" description="HD-GYP" evidence="2">
    <location>
        <begin position="151"/>
        <end position="352"/>
    </location>
</feature>
<gene>
    <name evidence="3" type="primary">rpfG_5</name>
    <name evidence="3" type="ORF">Poly41_53710</name>
</gene>
<dbReference type="Gene3D" id="1.10.3210.10">
    <property type="entry name" value="Hypothetical protein af1432"/>
    <property type="match status" value="1"/>
</dbReference>
<evidence type="ECO:0000313" key="3">
    <source>
        <dbReference type="EMBL" id="TWU32992.1"/>
    </source>
</evidence>
<keyword evidence="3" id="KW-0378">Hydrolase</keyword>
<protein>
    <submittedName>
        <fullName evidence="3">Cyclic di-GMP phosphodiesterase response regulator RpfG</fullName>
        <ecNumber evidence="3">3.1.4.52</ecNumber>
    </submittedName>
</protein>
<reference evidence="3 4" key="1">
    <citation type="submission" date="2019-02" db="EMBL/GenBank/DDBJ databases">
        <title>Deep-cultivation of Planctomycetes and their phenomic and genomic characterization uncovers novel biology.</title>
        <authorList>
            <person name="Wiegand S."/>
            <person name="Jogler M."/>
            <person name="Boedeker C."/>
            <person name="Pinto D."/>
            <person name="Vollmers J."/>
            <person name="Rivas-Marin E."/>
            <person name="Kohn T."/>
            <person name="Peeters S.H."/>
            <person name="Heuer A."/>
            <person name="Rast P."/>
            <person name="Oberbeckmann S."/>
            <person name="Bunk B."/>
            <person name="Jeske O."/>
            <person name="Meyerdierks A."/>
            <person name="Storesund J.E."/>
            <person name="Kallscheuer N."/>
            <person name="Luecker S."/>
            <person name="Lage O.M."/>
            <person name="Pohl T."/>
            <person name="Merkel B.J."/>
            <person name="Hornburger P."/>
            <person name="Mueller R.-W."/>
            <person name="Bruemmer F."/>
            <person name="Labrenz M."/>
            <person name="Spormann A.M."/>
            <person name="Op Den Camp H."/>
            <person name="Overmann J."/>
            <person name="Amann R."/>
            <person name="Jetten M.S.M."/>
            <person name="Mascher T."/>
            <person name="Medema M.H."/>
            <person name="Devos D.P."/>
            <person name="Kaster A.-K."/>
            <person name="Ovreas L."/>
            <person name="Rohde M."/>
            <person name="Galperin M.Y."/>
            <person name="Jogler C."/>
        </authorList>
    </citation>
    <scope>NUCLEOTIDE SEQUENCE [LARGE SCALE GENOMIC DNA]</scope>
    <source>
        <strain evidence="3 4">Poly41</strain>
    </source>
</reference>
<sequence length="422" mass="45817">MSTMGSVSVSVDQLRPGVTCSHAIEDDAGILLLGSGTRITEQVIAGLLDRNVSSIEVHPSDLAALTGNPRSGAKAAAKPQRETPSGFTGVWEPNVALKEFLINRFDEPLSEKRTASLQRGLVGARARFDQLQQMLLDHDAHSINPITTISEAYARAMLDDHDQTVGVIGGPDANHDLTRRSVRFAVLGMAVGTEMGLDGPTTLEIGLTGLLHDIGLLVMDPKLRDPSSNLSSEDRWEYEKHPLISKDSIANLRDIPHSVQLAIQQVHEQFDGSGFPRALRGPRIHLYARVLNVVDAYLQLTTPASNRCAILPHDALGLILHHAGRGIFDPQVIRAFLKTESMFPLGSLVELRSGQQATVIRRSPDNYAAPVLVDADGERLDATVQENQIARPLAVPGIPQMRVPVSQMASITWNVAENLLMV</sequence>
<accession>A0A5C6D7T0</accession>
<dbReference type="CDD" id="cd00077">
    <property type="entry name" value="HDc"/>
    <property type="match status" value="1"/>
</dbReference>
<dbReference type="GO" id="GO:0071111">
    <property type="term" value="F:cyclic-guanylate-specific phosphodiesterase activity"/>
    <property type="evidence" value="ECO:0007669"/>
    <property type="project" value="UniProtKB-EC"/>
</dbReference>
<dbReference type="EMBL" id="SJPV01000011">
    <property type="protein sequence ID" value="TWU32992.1"/>
    <property type="molecule type" value="Genomic_DNA"/>
</dbReference>
<dbReference type="PANTHER" id="PTHR43155:SF2">
    <property type="entry name" value="CYCLIC DI-GMP PHOSPHODIESTERASE PA4108"/>
    <property type="match status" value="1"/>
</dbReference>
<name>A0A5C6D7T0_9BACT</name>
<dbReference type="AlphaFoldDB" id="A0A5C6D7T0"/>
<organism evidence="3 4">
    <name type="scientific">Novipirellula artificiosorum</name>
    <dbReference type="NCBI Taxonomy" id="2528016"/>
    <lineage>
        <taxon>Bacteria</taxon>
        <taxon>Pseudomonadati</taxon>
        <taxon>Planctomycetota</taxon>
        <taxon>Planctomycetia</taxon>
        <taxon>Pirellulales</taxon>
        <taxon>Pirellulaceae</taxon>
        <taxon>Novipirellula</taxon>
    </lineage>
</organism>
<dbReference type="SUPFAM" id="SSF109604">
    <property type="entry name" value="HD-domain/PDEase-like"/>
    <property type="match status" value="1"/>
</dbReference>
<dbReference type="InterPro" id="IPR003607">
    <property type="entry name" value="HD/PDEase_dom"/>
</dbReference>
<dbReference type="PANTHER" id="PTHR43155">
    <property type="entry name" value="CYCLIC DI-GMP PHOSPHODIESTERASE PA4108-RELATED"/>
    <property type="match status" value="1"/>
</dbReference>
<feature type="region of interest" description="Disordered" evidence="1">
    <location>
        <begin position="66"/>
        <end position="88"/>
    </location>
</feature>
<evidence type="ECO:0000256" key="1">
    <source>
        <dbReference type="SAM" id="MobiDB-lite"/>
    </source>
</evidence>
<comment type="caution">
    <text evidence="3">The sequence shown here is derived from an EMBL/GenBank/DDBJ whole genome shotgun (WGS) entry which is preliminary data.</text>
</comment>
<dbReference type="InterPro" id="IPR037522">
    <property type="entry name" value="HD_GYP_dom"/>
</dbReference>
<dbReference type="PROSITE" id="PS51832">
    <property type="entry name" value="HD_GYP"/>
    <property type="match status" value="1"/>
</dbReference>
<evidence type="ECO:0000259" key="2">
    <source>
        <dbReference type="PROSITE" id="PS51832"/>
    </source>
</evidence>
<dbReference type="Proteomes" id="UP000319143">
    <property type="component" value="Unassembled WGS sequence"/>
</dbReference>
<dbReference type="Pfam" id="PF13487">
    <property type="entry name" value="HD_5"/>
    <property type="match status" value="1"/>
</dbReference>
<keyword evidence="4" id="KW-1185">Reference proteome</keyword>
<proteinExistence type="predicted"/>
<evidence type="ECO:0000313" key="4">
    <source>
        <dbReference type="Proteomes" id="UP000319143"/>
    </source>
</evidence>